<dbReference type="Proteomes" id="UP000828390">
    <property type="component" value="Unassembled WGS sequence"/>
</dbReference>
<reference evidence="1" key="2">
    <citation type="submission" date="2020-11" db="EMBL/GenBank/DDBJ databases">
        <authorList>
            <person name="McCartney M.A."/>
            <person name="Auch B."/>
            <person name="Kono T."/>
            <person name="Mallez S."/>
            <person name="Becker A."/>
            <person name="Gohl D.M."/>
            <person name="Silverstein K.A.T."/>
            <person name="Koren S."/>
            <person name="Bechman K.B."/>
            <person name="Herman A."/>
            <person name="Abrahante J.E."/>
            <person name="Garbe J."/>
        </authorList>
    </citation>
    <scope>NUCLEOTIDE SEQUENCE</scope>
    <source>
        <strain evidence="1">Duluth1</strain>
        <tissue evidence="1">Whole animal</tissue>
    </source>
</reference>
<proteinExistence type="predicted"/>
<gene>
    <name evidence="1" type="ORF">DPMN_109688</name>
</gene>
<dbReference type="EMBL" id="JAIWYP010000004">
    <property type="protein sequence ID" value="KAH3836318.1"/>
    <property type="molecule type" value="Genomic_DNA"/>
</dbReference>
<sequence length="117" mass="12894">MEMVQHNGEYGCVMCEDPGRVYQQGKGHCRAFPLNDSPLALRSPDTVVSNAVEASNTNSIVKGIKSVSVLFGIQYLDPIVACVPDYMHGLLLETTKKLLSLWLNSSKEAYYLGNEVK</sequence>
<reference evidence="1" key="1">
    <citation type="journal article" date="2019" name="bioRxiv">
        <title>The Genome of the Zebra Mussel, Dreissena polymorpha: A Resource for Invasive Species Research.</title>
        <authorList>
            <person name="McCartney M.A."/>
            <person name="Auch B."/>
            <person name="Kono T."/>
            <person name="Mallez S."/>
            <person name="Zhang Y."/>
            <person name="Obille A."/>
            <person name="Becker A."/>
            <person name="Abrahante J.E."/>
            <person name="Garbe J."/>
            <person name="Badalamenti J.P."/>
            <person name="Herman A."/>
            <person name="Mangelson H."/>
            <person name="Liachko I."/>
            <person name="Sullivan S."/>
            <person name="Sone E.D."/>
            <person name="Koren S."/>
            <person name="Silverstein K.A.T."/>
            <person name="Beckman K.B."/>
            <person name="Gohl D.M."/>
        </authorList>
    </citation>
    <scope>NUCLEOTIDE SEQUENCE</scope>
    <source>
        <strain evidence="1">Duluth1</strain>
        <tissue evidence="1">Whole animal</tissue>
    </source>
</reference>
<protein>
    <submittedName>
        <fullName evidence="1">Uncharacterized protein</fullName>
    </submittedName>
</protein>
<dbReference type="AlphaFoldDB" id="A0A9D4KAR5"/>
<accession>A0A9D4KAR5</accession>
<organism evidence="1 2">
    <name type="scientific">Dreissena polymorpha</name>
    <name type="common">Zebra mussel</name>
    <name type="synonym">Mytilus polymorpha</name>
    <dbReference type="NCBI Taxonomy" id="45954"/>
    <lineage>
        <taxon>Eukaryota</taxon>
        <taxon>Metazoa</taxon>
        <taxon>Spiralia</taxon>
        <taxon>Lophotrochozoa</taxon>
        <taxon>Mollusca</taxon>
        <taxon>Bivalvia</taxon>
        <taxon>Autobranchia</taxon>
        <taxon>Heteroconchia</taxon>
        <taxon>Euheterodonta</taxon>
        <taxon>Imparidentia</taxon>
        <taxon>Neoheterodontei</taxon>
        <taxon>Myida</taxon>
        <taxon>Dreissenoidea</taxon>
        <taxon>Dreissenidae</taxon>
        <taxon>Dreissena</taxon>
    </lineage>
</organism>
<evidence type="ECO:0000313" key="1">
    <source>
        <dbReference type="EMBL" id="KAH3836318.1"/>
    </source>
</evidence>
<evidence type="ECO:0000313" key="2">
    <source>
        <dbReference type="Proteomes" id="UP000828390"/>
    </source>
</evidence>
<name>A0A9D4KAR5_DREPO</name>
<comment type="caution">
    <text evidence="1">The sequence shown here is derived from an EMBL/GenBank/DDBJ whole genome shotgun (WGS) entry which is preliminary data.</text>
</comment>
<keyword evidence="2" id="KW-1185">Reference proteome</keyword>